<organism evidence="2 3">
    <name type="scientific">Hyaloscypha variabilis (strain UAMH 11265 / GT02V1 / F)</name>
    <name type="common">Meliniomyces variabilis</name>
    <dbReference type="NCBI Taxonomy" id="1149755"/>
    <lineage>
        <taxon>Eukaryota</taxon>
        <taxon>Fungi</taxon>
        <taxon>Dikarya</taxon>
        <taxon>Ascomycota</taxon>
        <taxon>Pezizomycotina</taxon>
        <taxon>Leotiomycetes</taxon>
        <taxon>Helotiales</taxon>
        <taxon>Hyaloscyphaceae</taxon>
        <taxon>Hyaloscypha</taxon>
        <taxon>Hyaloscypha variabilis</taxon>
    </lineage>
</organism>
<protein>
    <submittedName>
        <fullName evidence="2">Uncharacterized protein</fullName>
    </submittedName>
</protein>
<dbReference type="OrthoDB" id="5430057at2759"/>
<sequence length="423" mass="49285">MSVVESMQMGPQNSRSSPHSASEASPLIKHFNSTVSSLSYMLSLAAIGNELCETARQVNSKGYQNCVTEVLMSRTLRHHLGDSTIGGTIHLTLREWILLKREFRVHGAAISLFQQYRSLVERLFRKLGMDWNQTANDADNHAPFAPIFQLPTAETMALDWIETAMDPELLITSVQTLEASRVEWEAANWELEFLKFRHNVRQFCRRIGSEIDDDAMPQEMIKRLRQYSSDRRKDTAALYDRILELTQQHQDCKRMLTALEIRHTIENLVKEVSDVRPYRTLTGTGSKWKRLWKTIWTKASRNVNSPFHEVWKMADPRYERDTIGTRGKYLFADMSSCIHNYDGENLDFERFDFWTRKIANVLAPRNRSRTGDIDWKKENRRYSIDGLPDYVLDPMTDDNEDRIHIRVTAFSFSVLIFFSFLVQ</sequence>
<gene>
    <name evidence="2" type="ORF">L207DRAFT_531618</name>
</gene>
<feature type="compositionally biased region" description="Low complexity" evidence="1">
    <location>
        <begin position="14"/>
        <end position="23"/>
    </location>
</feature>
<dbReference type="AlphaFoldDB" id="A0A2J6RFM0"/>
<proteinExistence type="predicted"/>
<dbReference type="EMBL" id="KZ613949">
    <property type="protein sequence ID" value="PMD37310.1"/>
    <property type="molecule type" value="Genomic_DNA"/>
</dbReference>
<dbReference type="Proteomes" id="UP000235786">
    <property type="component" value="Unassembled WGS sequence"/>
</dbReference>
<name>A0A2J6RFM0_HYAVF</name>
<evidence type="ECO:0000313" key="2">
    <source>
        <dbReference type="EMBL" id="PMD37310.1"/>
    </source>
</evidence>
<reference evidence="2 3" key="1">
    <citation type="submission" date="2016-04" db="EMBL/GenBank/DDBJ databases">
        <title>A degradative enzymes factory behind the ericoid mycorrhizal symbiosis.</title>
        <authorList>
            <consortium name="DOE Joint Genome Institute"/>
            <person name="Martino E."/>
            <person name="Morin E."/>
            <person name="Grelet G."/>
            <person name="Kuo A."/>
            <person name="Kohler A."/>
            <person name="Daghino S."/>
            <person name="Barry K."/>
            <person name="Choi C."/>
            <person name="Cichocki N."/>
            <person name="Clum A."/>
            <person name="Copeland A."/>
            <person name="Hainaut M."/>
            <person name="Haridas S."/>
            <person name="Labutti K."/>
            <person name="Lindquist E."/>
            <person name="Lipzen A."/>
            <person name="Khouja H.-R."/>
            <person name="Murat C."/>
            <person name="Ohm R."/>
            <person name="Olson A."/>
            <person name="Spatafora J."/>
            <person name="Veneault-Fourrey C."/>
            <person name="Henrissat B."/>
            <person name="Grigoriev I."/>
            <person name="Martin F."/>
            <person name="Perotto S."/>
        </authorList>
    </citation>
    <scope>NUCLEOTIDE SEQUENCE [LARGE SCALE GENOMIC DNA]</scope>
    <source>
        <strain evidence="2 3">F</strain>
    </source>
</reference>
<evidence type="ECO:0000313" key="3">
    <source>
        <dbReference type="Proteomes" id="UP000235786"/>
    </source>
</evidence>
<feature type="region of interest" description="Disordered" evidence="1">
    <location>
        <begin position="1"/>
        <end position="23"/>
    </location>
</feature>
<accession>A0A2J6RFM0</accession>
<evidence type="ECO:0000256" key="1">
    <source>
        <dbReference type="SAM" id="MobiDB-lite"/>
    </source>
</evidence>
<keyword evidence="3" id="KW-1185">Reference proteome</keyword>